<evidence type="ECO:0000313" key="1">
    <source>
        <dbReference type="EMBL" id="NJB95859.1"/>
    </source>
</evidence>
<dbReference type="RefSeq" id="WP_125975523.1">
    <property type="nucleotide sequence ID" value="NZ_BAAADY010000008.1"/>
</dbReference>
<gene>
    <name evidence="1" type="ORF">GGR89_000151</name>
</gene>
<keyword evidence="2" id="KW-1185">Reference proteome</keyword>
<dbReference type="Proteomes" id="UP000531251">
    <property type="component" value="Unassembled WGS sequence"/>
</dbReference>
<proteinExistence type="predicted"/>
<evidence type="ECO:0000313" key="2">
    <source>
        <dbReference type="Proteomes" id="UP000531251"/>
    </source>
</evidence>
<accession>A0A7X5XV20</accession>
<reference evidence="1 2" key="1">
    <citation type="submission" date="2020-03" db="EMBL/GenBank/DDBJ databases">
        <title>Genomic Encyclopedia of Type Strains, Phase IV (KMG-IV): sequencing the most valuable type-strain genomes for metagenomic binning, comparative biology and taxonomic classification.</title>
        <authorList>
            <person name="Goeker M."/>
        </authorList>
    </citation>
    <scope>NUCLEOTIDE SEQUENCE [LARGE SCALE GENOMIC DNA]</scope>
    <source>
        <strain evidence="1 2">DSM 7225</strain>
    </source>
</reference>
<sequence length="189" mass="20395">MAYMGSLIRGTTGGFQPATRYDPVLAELLREAIIGPASFHEMAAMVRYAESRGLGAIRFRFDDDAALTDPTHPLHIAFLETLRDPVLASDYADLGEIAPWRERALAVRLPSDMLGARASRKAVRTAILATGTSWEVRVALCVAARIRFGGEAEWFGREAQALYEMGLFTQARARLAASVAGGGEAIAIG</sequence>
<dbReference type="EMBL" id="JAATJB010000001">
    <property type="protein sequence ID" value="NJB95859.1"/>
    <property type="molecule type" value="Genomic_DNA"/>
</dbReference>
<organism evidence="1 2">
    <name type="scientific">Sphingomonas trueperi</name>
    <dbReference type="NCBI Taxonomy" id="53317"/>
    <lineage>
        <taxon>Bacteria</taxon>
        <taxon>Pseudomonadati</taxon>
        <taxon>Pseudomonadota</taxon>
        <taxon>Alphaproteobacteria</taxon>
        <taxon>Sphingomonadales</taxon>
        <taxon>Sphingomonadaceae</taxon>
        <taxon>Sphingomonas</taxon>
    </lineage>
</organism>
<comment type="caution">
    <text evidence="1">The sequence shown here is derived from an EMBL/GenBank/DDBJ whole genome shotgun (WGS) entry which is preliminary data.</text>
</comment>
<protein>
    <submittedName>
        <fullName evidence="1">Uncharacterized protein</fullName>
    </submittedName>
</protein>
<name>A0A7X5XV20_9SPHN</name>
<dbReference type="AlphaFoldDB" id="A0A7X5XV20"/>